<feature type="compositionally biased region" description="Low complexity" evidence="6">
    <location>
        <begin position="9"/>
        <end position="20"/>
    </location>
</feature>
<keyword evidence="7" id="KW-0282">Flagellum</keyword>
<dbReference type="PANTHER" id="PTHR34653">
    <property type="match status" value="1"/>
</dbReference>
<name>A0A1G9MJB5_9BACI</name>
<keyword evidence="7" id="KW-0966">Cell projection</keyword>
<dbReference type="GO" id="GO:0005198">
    <property type="term" value="F:structural molecule activity"/>
    <property type="evidence" value="ECO:0007669"/>
    <property type="project" value="UniProtKB-UniRule"/>
</dbReference>
<reference evidence="8" key="1">
    <citation type="submission" date="2016-10" db="EMBL/GenBank/DDBJ databases">
        <authorList>
            <person name="Varghese N."/>
            <person name="Submissions S."/>
        </authorList>
    </citation>
    <scope>NUCLEOTIDE SEQUENCE [LARGE SCALE GENOMIC DNA]</scope>
    <source>
        <strain evidence="8">CGMCC 1.6199</strain>
    </source>
</reference>
<evidence type="ECO:0000256" key="5">
    <source>
        <dbReference type="NCBIfam" id="TIGR00205"/>
    </source>
</evidence>
<protein>
    <recommendedName>
        <fullName evidence="4 5">Flagellar hook-basal body complex protein FliE</fullName>
    </recommendedName>
</protein>
<dbReference type="PRINTS" id="PR01006">
    <property type="entry name" value="FLGHOOKFLIE"/>
</dbReference>
<dbReference type="NCBIfam" id="TIGR00205">
    <property type="entry name" value="fliE"/>
    <property type="match status" value="1"/>
</dbReference>
<evidence type="ECO:0000256" key="3">
    <source>
        <dbReference type="ARBA" id="ARBA00023143"/>
    </source>
</evidence>
<dbReference type="RefSeq" id="WP_425440884.1">
    <property type="nucleotide sequence ID" value="NZ_FNHF01000001.1"/>
</dbReference>
<keyword evidence="8" id="KW-1185">Reference proteome</keyword>
<dbReference type="Pfam" id="PF02049">
    <property type="entry name" value="FliE"/>
    <property type="match status" value="1"/>
</dbReference>
<comment type="subcellular location">
    <subcellularLocation>
        <location evidence="1 4">Bacterial flagellum basal body</location>
    </subcellularLocation>
</comment>
<proteinExistence type="inferred from homology"/>
<dbReference type="HAMAP" id="MF_00724">
    <property type="entry name" value="FliE"/>
    <property type="match status" value="1"/>
</dbReference>
<dbReference type="STRING" id="482461.SAMN05216244_0611"/>
<feature type="region of interest" description="Disordered" evidence="6">
    <location>
        <begin position="1"/>
        <end position="33"/>
    </location>
</feature>
<dbReference type="AlphaFoldDB" id="A0A1G9MJB5"/>
<accession>A0A1G9MJB5</accession>
<evidence type="ECO:0000256" key="4">
    <source>
        <dbReference type="HAMAP-Rule" id="MF_00724"/>
    </source>
</evidence>
<sequence length="104" mass="11299">MVSINNIGSLQSPSSVSLQQDNGKLSTPGEAQGQFANSLKNAIDTLNNYQVESDKKTQALANGEIDDLHDVMITAQKASITLNTAVEMQRKAIDAYNEVMRMQV</sequence>
<evidence type="ECO:0000256" key="2">
    <source>
        <dbReference type="ARBA" id="ARBA00009272"/>
    </source>
</evidence>
<dbReference type="EMBL" id="FNHF01000001">
    <property type="protein sequence ID" value="SDL74224.1"/>
    <property type="molecule type" value="Genomic_DNA"/>
</dbReference>
<comment type="similarity">
    <text evidence="2 4">Belongs to the FliE family.</text>
</comment>
<dbReference type="PANTHER" id="PTHR34653:SF1">
    <property type="entry name" value="FLAGELLAR HOOK-BASAL BODY COMPLEX PROTEIN FLIE"/>
    <property type="match status" value="1"/>
</dbReference>
<keyword evidence="7" id="KW-0969">Cilium</keyword>
<gene>
    <name evidence="4" type="primary">fliE</name>
    <name evidence="7" type="ORF">SAMN05216244_0611</name>
</gene>
<dbReference type="InterPro" id="IPR001624">
    <property type="entry name" value="FliE"/>
</dbReference>
<keyword evidence="3 4" id="KW-0975">Bacterial flagellum</keyword>
<organism evidence="7 8">
    <name type="scientific">Sediminibacillus halophilus</name>
    <dbReference type="NCBI Taxonomy" id="482461"/>
    <lineage>
        <taxon>Bacteria</taxon>
        <taxon>Bacillati</taxon>
        <taxon>Bacillota</taxon>
        <taxon>Bacilli</taxon>
        <taxon>Bacillales</taxon>
        <taxon>Bacillaceae</taxon>
        <taxon>Sediminibacillus</taxon>
    </lineage>
</organism>
<dbReference type="GO" id="GO:0009425">
    <property type="term" value="C:bacterial-type flagellum basal body"/>
    <property type="evidence" value="ECO:0007669"/>
    <property type="project" value="UniProtKB-SubCell"/>
</dbReference>
<evidence type="ECO:0000313" key="8">
    <source>
        <dbReference type="Proteomes" id="UP000182347"/>
    </source>
</evidence>
<evidence type="ECO:0000313" key="7">
    <source>
        <dbReference type="EMBL" id="SDL74224.1"/>
    </source>
</evidence>
<dbReference type="GO" id="GO:0003774">
    <property type="term" value="F:cytoskeletal motor activity"/>
    <property type="evidence" value="ECO:0007669"/>
    <property type="project" value="InterPro"/>
</dbReference>
<evidence type="ECO:0000256" key="6">
    <source>
        <dbReference type="SAM" id="MobiDB-lite"/>
    </source>
</evidence>
<evidence type="ECO:0000256" key="1">
    <source>
        <dbReference type="ARBA" id="ARBA00004117"/>
    </source>
</evidence>
<dbReference type="Proteomes" id="UP000182347">
    <property type="component" value="Unassembled WGS sequence"/>
</dbReference>
<dbReference type="GO" id="GO:0071973">
    <property type="term" value="P:bacterial-type flagellum-dependent cell motility"/>
    <property type="evidence" value="ECO:0007669"/>
    <property type="project" value="InterPro"/>
</dbReference>